<organism evidence="1 2">
    <name type="scientific">Algimonas ampicilliniresistens</name>
    <dbReference type="NCBI Taxonomy" id="1298735"/>
    <lineage>
        <taxon>Bacteria</taxon>
        <taxon>Pseudomonadati</taxon>
        <taxon>Pseudomonadota</taxon>
        <taxon>Alphaproteobacteria</taxon>
        <taxon>Maricaulales</taxon>
        <taxon>Robiginitomaculaceae</taxon>
        <taxon>Algimonas</taxon>
    </lineage>
</organism>
<sequence length="103" mass="11554">MEILEGDMAYTMLEVKEATDAVVEAACKDDLFKLGLIYSTDVEDRGPDYVEAHKWFSLAAMMGSAPAKAYRDEIKFEMSAEDLTLAQRAARGWMVEHREVMAA</sequence>
<protein>
    <recommendedName>
        <fullName evidence="3">Sel1 repeat family protein</fullName>
    </recommendedName>
</protein>
<dbReference type="InterPro" id="IPR011990">
    <property type="entry name" value="TPR-like_helical_dom_sf"/>
</dbReference>
<name>A0ABQ5VC50_9PROT</name>
<proteinExistence type="predicted"/>
<dbReference type="Gene3D" id="1.25.40.10">
    <property type="entry name" value="Tetratricopeptide repeat domain"/>
    <property type="match status" value="1"/>
</dbReference>
<dbReference type="Proteomes" id="UP001161391">
    <property type="component" value="Unassembled WGS sequence"/>
</dbReference>
<keyword evidence="2" id="KW-1185">Reference proteome</keyword>
<gene>
    <name evidence="1" type="ORF">GCM10007853_29800</name>
</gene>
<evidence type="ECO:0000313" key="1">
    <source>
        <dbReference type="EMBL" id="GLQ25106.1"/>
    </source>
</evidence>
<accession>A0ABQ5VC50</accession>
<comment type="caution">
    <text evidence="1">The sequence shown here is derived from an EMBL/GenBank/DDBJ whole genome shotgun (WGS) entry which is preliminary data.</text>
</comment>
<dbReference type="RefSeq" id="WP_284392281.1">
    <property type="nucleotide sequence ID" value="NZ_BSNK01000002.1"/>
</dbReference>
<reference evidence="1" key="1">
    <citation type="journal article" date="2014" name="Int. J. Syst. Evol. Microbiol.">
        <title>Complete genome of a new Firmicutes species belonging to the dominant human colonic microbiota ('Ruminococcus bicirculans') reveals two chromosomes and a selective capacity to utilize plant glucans.</title>
        <authorList>
            <consortium name="NISC Comparative Sequencing Program"/>
            <person name="Wegmann U."/>
            <person name="Louis P."/>
            <person name="Goesmann A."/>
            <person name="Henrissat B."/>
            <person name="Duncan S.H."/>
            <person name="Flint H.J."/>
        </authorList>
    </citation>
    <scope>NUCLEOTIDE SEQUENCE</scope>
    <source>
        <strain evidence="1">NBRC 108219</strain>
    </source>
</reference>
<evidence type="ECO:0008006" key="3">
    <source>
        <dbReference type="Google" id="ProtNLM"/>
    </source>
</evidence>
<evidence type="ECO:0000313" key="2">
    <source>
        <dbReference type="Proteomes" id="UP001161391"/>
    </source>
</evidence>
<dbReference type="EMBL" id="BSNK01000002">
    <property type="protein sequence ID" value="GLQ25106.1"/>
    <property type="molecule type" value="Genomic_DNA"/>
</dbReference>
<reference evidence="1" key="2">
    <citation type="submission" date="2023-01" db="EMBL/GenBank/DDBJ databases">
        <title>Draft genome sequence of Algimonas ampicilliniresistens strain NBRC 108219.</title>
        <authorList>
            <person name="Sun Q."/>
            <person name="Mori K."/>
        </authorList>
    </citation>
    <scope>NUCLEOTIDE SEQUENCE</scope>
    <source>
        <strain evidence="1">NBRC 108219</strain>
    </source>
</reference>